<proteinExistence type="predicted"/>
<dbReference type="KEGG" id="cmet:K6K41_08830"/>
<reference evidence="1" key="1">
    <citation type="submission" date="2021-08" db="EMBL/GenBank/DDBJ databases">
        <authorList>
            <person name="Zhang H."/>
            <person name="Xu M."/>
            <person name="Yu Z."/>
            <person name="Yang L."/>
            <person name="Cai Y."/>
        </authorList>
    </citation>
    <scope>NUCLEOTIDE SEQUENCE</scope>
    <source>
        <strain evidence="1">CHL1</strain>
    </source>
</reference>
<keyword evidence="2" id="KW-1185">Reference proteome</keyword>
<protein>
    <submittedName>
        <fullName evidence="1">Uncharacterized protein</fullName>
    </submittedName>
</protein>
<evidence type="ECO:0000313" key="1">
    <source>
        <dbReference type="EMBL" id="QZO01512.1"/>
    </source>
</evidence>
<organism evidence="1 2">
    <name type="scientific">Chenggangzhangella methanolivorans</name>
    <dbReference type="NCBI Taxonomy" id="1437009"/>
    <lineage>
        <taxon>Bacteria</taxon>
        <taxon>Pseudomonadati</taxon>
        <taxon>Pseudomonadota</taxon>
        <taxon>Alphaproteobacteria</taxon>
        <taxon>Hyphomicrobiales</taxon>
        <taxon>Methylopilaceae</taxon>
        <taxon>Chenggangzhangella</taxon>
    </lineage>
</organism>
<accession>A0A9E6RC36</accession>
<dbReference type="Proteomes" id="UP000825701">
    <property type="component" value="Chromosome"/>
</dbReference>
<name>A0A9E6RC36_9HYPH</name>
<evidence type="ECO:0000313" key="2">
    <source>
        <dbReference type="Proteomes" id="UP000825701"/>
    </source>
</evidence>
<gene>
    <name evidence="1" type="ORF">K6K41_08830</name>
</gene>
<dbReference type="EMBL" id="CP081869">
    <property type="protein sequence ID" value="QZO01512.1"/>
    <property type="molecule type" value="Genomic_DNA"/>
</dbReference>
<dbReference type="AlphaFoldDB" id="A0A9E6RC36"/>
<sequence length="72" mass="7973">MDYPALSPELREKLRRLAFRVRGRGYATVAELNWVLGPLQPTSDVLGDALAYLGTEHSVTIEDDGGIFVAKR</sequence>
<dbReference type="RefSeq" id="WP_261404798.1">
    <property type="nucleotide sequence ID" value="NZ_CP081869.1"/>
</dbReference>